<feature type="transmembrane region" description="Helical" evidence="1">
    <location>
        <begin position="51"/>
        <end position="74"/>
    </location>
</feature>
<dbReference type="RefSeq" id="WP_085864804.1">
    <property type="nucleotide sequence ID" value="NZ_FWFT01000003.1"/>
</dbReference>
<name>A0A1Y5SVL1_9RHOB</name>
<evidence type="ECO:0000313" key="2">
    <source>
        <dbReference type="EMBL" id="SLN46077.1"/>
    </source>
</evidence>
<dbReference type="AlphaFoldDB" id="A0A1Y5SVL1"/>
<protein>
    <recommendedName>
        <fullName evidence="4">DUF998 domain-containing protein</fullName>
    </recommendedName>
</protein>
<dbReference type="Proteomes" id="UP000193623">
    <property type="component" value="Unassembled WGS sequence"/>
</dbReference>
<feature type="transmembrane region" description="Helical" evidence="1">
    <location>
        <begin position="86"/>
        <end position="105"/>
    </location>
</feature>
<feature type="transmembrane region" description="Helical" evidence="1">
    <location>
        <begin position="154"/>
        <end position="173"/>
    </location>
</feature>
<keyword evidence="1" id="KW-0472">Membrane</keyword>
<evidence type="ECO:0000313" key="3">
    <source>
        <dbReference type="Proteomes" id="UP000193623"/>
    </source>
</evidence>
<dbReference type="EMBL" id="FWFT01000003">
    <property type="protein sequence ID" value="SLN46077.1"/>
    <property type="molecule type" value="Genomic_DNA"/>
</dbReference>
<dbReference type="InterPro" id="IPR009339">
    <property type="entry name" value="DUF998"/>
</dbReference>
<feature type="transmembrane region" description="Helical" evidence="1">
    <location>
        <begin position="185"/>
        <end position="202"/>
    </location>
</feature>
<proteinExistence type="predicted"/>
<evidence type="ECO:0000256" key="1">
    <source>
        <dbReference type="SAM" id="Phobius"/>
    </source>
</evidence>
<reference evidence="2 3" key="1">
    <citation type="submission" date="2017-03" db="EMBL/GenBank/DDBJ databases">
        <authorList>
            <person name="Afonso C.L."/>
            <person name="Miller P.J."/>
            <person name="Scott M.A."/>
            <person name="Spackman E."/>
            <person name="Goraichik I."/>
            <person name="Dimitrov K.M."/>
            <person name="Suarez D.L."/>
            <person name="Swayne D.E."/>
        </authorList>
    </citation>
    <scope>NUCLEOTIDE SEQUENCE [LARGE SCALE GENOMIC DNA]</scope>
    <source>
        <strain evidence="2 3">CECT 8397</strain>
    </source>
</reference>
<keyword evidence="3" id="KW-1185">Reference proteome</keyword>
<gene>
    <name evidence="2" type="ORF">PSJ8397_02419</name>
</gene>
<keyword evidence="1" id="KW-1133">Transmembrane helix</keyword>
<feature type="transmembrane region" description="Helical" evidence="1">
    <location>
        <begin position="120"/>
        <end position="142"/>
    </location>
</feature>
<accession>A0A1Y5SVL1</accession>
<keyword evidence="1" id="KW-0812">Transmembrane</keyword>
<evidence type="ECO:0008006" key="4">
    <source>
        <dbReference type="Google" id="ProtNLM"/>
    </source>
</evidence>
<feature type="transmembrane region" description="Helical" evidence="1">
    <location>
        <begin position="9"/>
        <end position="31"/>
    </location>
</feature>
<dbReference type="Pfam" id="PF06197">
    <property type="entry name" value="DUF998"/>
    <property type="match status" value="1"/>
</dbReference>
<organism evidence="2 3">
    <name type="scientific">Pseudooctadecabacter jejudonensis</name>
    <dbReference type="NCBI Taxonomy" id="1391910"/>
    <lineage>
        <taxon>Bacteria</taxon>
        <taxon>Pseudomonadati</taxon>
        <taxon>Pseudomonadota</taxon>
        <taxon>Alphaproteobacteria</taxon>
        <taxon>Rhodobacterales</taxon>
        <taxon>Paracoccaceae</taxon>
        <taxon>Pseudooctadecabacter</taxon>
    </lineage>
</organism>
<dbReference type="OrthoDB" id="679392at2"/>
<sequence>MTALNVRLFYWAVTVLVISGVGVPAVIASLRPDYTWYGNYISELGAKDAPFAAFINGFGFLPVALSSAIALYGLCARLTGFRLAQFALGLWSFGLSAGYLFAVLFPCDFGCPLEGSVRQFIHNLSGFVAYLSGTFGLILLAMGLANKVSPQTRAAILCVAMCSGIGFFMMLSPEQADLRGFWQRLADYTMFALILHLSLVLPSPA</sequence>